<accession>Q5VN30</accession>
<dbReference type="Proteomes" id="UP000000763">
    <property type="component" value="Chromosome 6"/>
</dbReference>
<reference evidence="3" key="1">
    <citation type="journal article" date="2005" name="Nature">
        <title>The map-based sequence of the rice genome.</title>
        <authorList>
            <consortium name="International rice genome sequencing project (IRGSP)"/>
            <person name="Matsumoto T."/>
            <person name="Wu J."/>
            <person name="Kanamori H."/>
            <person name="Katayose Y."/>
            <person name="Fujisawa M."/>
            <person name="Namiki N."/>
            <person name="Mizuno H."/>
            <person name="Yamamoto K."/>
            <person name="Antonio B.A."/>
            <person name="Baba T."/>
            <person name="Sakata K."/>
            <person name="Nagamura Y."/>
            <person name="Aoki H."/>
            <person name="Arikawa K."/>
            <person name="Arita K."/>
            <person name="Bito T."/>
            <person name="Chiden Y."/>
            <person name="Fujitsuka N."/>
            <person name="Fukunaka R."/>
            <person name="Hamada M."/>
            <person name="Harada C."/>
            <person name="Hayashi A."/>
            <person name="Hijishita S."/>
            <person name="Honda M."/>
            <person name="Hosokawa S."/>
            <person name="Ichikawa Y."/>
            <person name="Idonuma A."/>
            <person name="Iijima M."/>
            <person name="Ikeda M."/>
            <person name="Ikeno M."/>
            <person name="Ito K."/>
            <person name="Ito S."/>
            <person name="Ito T."/>
            <person name="Ito Y."/>
            <person name="Ito Y."/>
            <person name="Iwabuchi A."/>
            <person name="Kamiya K."/>
            <person name="Karasawa W."/>
            <person name="Kurita K."/>
            <person name="Katagiri S."/>
            <person name="Kikuta A."/>
            <person name="Kobayashi H."/>
            <person name="Kobayashi N."/>
            <person name="Machita K."/>
            <person name="Maehara T."/>
            <person name="Masukawa M."/>
            <person name="Mizubayashi T."/>
            <person name="Mukai Y."/>
            <person name="Nagasaki H."/>
            <person name="Nagata Y."/>
            <person name="Naito S."/>
            <person name="Nakashima M."/>
            <person name="Nakama Y."/>
            <person name="Nakamichi Y."/>
            <person name="Nakamura M."/>
            <person name="Meguro A."/>
            <person name="Negishi M."/>
            <person name="Ohta I."/>
            <person name="Ohta T."/>
            <person name="Okamoto M."/>
            <person name="Ono N."/>
            <person name="Saji S."/>
            <person name="Sakaguchi M."/>
            <person name="Sakai K."/>
            <person name="Shibata M."/>
            <person name="Shimokawa T."/>
            <person name="Song J."/>
            <person name="Takazaki Y."/>
            <person name="Terasawa K."/>
            <person name="Tsugane M."/>
            <person name="Tsuji K."/>
            <person name="Ueda S."/>
            <person name="Waki K."/>
            <person name="Yamagata H."/>
            <person name="Yamamoto M."/>
            <person name="Yamamoto S."/>
            <person name="Yamane H."/>
            <person name="Yoshiki S."/>
            <person name="Yoshihara R."/>
            <person name="Yukawa K."/>
            <person name="Zhong H."/>
            <person name="Yano M."/>
            <person name="Yuan Q."/>
            <person name="Ouyang S."/>
            <person name="Liu J."/>
            <person name="Jones K.M."/>
            <person name="Gansberger K."/>
            <person name="Moffat K."/>
            <person name="Hill J."/>
            <person name="Bera J."/>
            <person name="Fadrosh D."/>
            <person name="Jin S."/>
            <person name="Johri S."/>
            <person name="Kim M."/>
            <person name="Overton L."/>
            <person name="Reardon M."/>
            <person name="Tsitrin T."/>
            <person name="Vuong H."/>
            <person name="Weaver B."/>
            <person name="Ciecko A."/>
            <person name="Tallon L."/>
            <person name="Jackson J."/>
            <person name="Pai G."/>
            <person name="Aken S.V."/>
            <person name="Utterback T."/>
            <person name="Reidmuller S."/>
            <person name="Feldblyum T."/>
            <person name="Hsiao J."/>
            <person name="Zismann V."/>
            <person name="Iobst S."/>
            <person name="de Vazeille A.R."/>
            <person name="Buell C.R."/>
            <person name="Ying K."/>
            <person name="Li Y."/>
            <person name="Lu T."/>
            <person name="Huang Y."/>
            <person name="Zhao Q."/>
            <person name="Feng Q."/>
            <person name="Zhang L."/>
            <person name="Zhu J."/>
            <person name="Weng Q."/>
            <person name="Mu J."/>
            <person name="Lu Y."/>
            <person name="Fan D."/>
            <person name="Liu Y."/>
            <person name="Guan J."/>
            <person name="Zhang Y."/>
            <person name="Yu S."/>
            <person name="Liu X."/>
            <person name="Zhang Y."/>
            <person name="Hong G."/>
            <person name="Han B."/>
            <person name="Choisne N."/>
            <person name="Demange N."/>
            <person name="Orjeda G."/>
            <person name="Samain S."/>
            <person name="Cattolico L."/>
            <person name="Pelletier E."/>
            <person name="Couloux A."/>
            <person name="Segurens B."/>
            <person name="Wincker P."/>
            <person name="D'Hont A."/>
            <person name="Scarpelli C."/>
            <person name="Weissenbach J."/>
            <person name="Salanoubat M."/>
            <person name="Quetier F."/>
            <person name="Yu Y."/>
            <person name="Kim H.R."/>
            <person name="Rambo T."/>
            <person name="Currie J."/>
            <person name="Collura K."/>
            <person name="Luo M."/>
            <person name="Yang T."/>
            <person name="Ammiraju J.S.S."/>
            <person name="Engler F."/>
            <person name="Soderlund C."/>
            <person name="Wing R.A."/>
            <person name="Palmer L.E."/>
            <person name="de la Bastide M."/>
            <person name="Spiegel L."/>
            <person name="Nascimento L."/>
            <person name="Zutavern T."/>
            <person name="O'Shaughnessy A."/>
            <person name="Dike S."/>
            <person name="Dedhia N."/>
            <person name="Preston R."/>
            <person name="Balija V."/>
            <person name="McCombie W.R."/>
            <person name="Chow T."/>
            <person name="Chen H."/>
            <person name="Chung M."/>
            <person name="Chen C."/>
            <person name="Shaw J."/>
            <person name="Wu H."/>
            <person name="Hsiao K."/>
            <person name="Chao Y."/>
            <person name="Chu M."/>
            <person name="Cheng C."/>
            <person name="Hour A."/>
            <person name="Lee P."/>
            <person name="Lin S."/>
            <person name="Lin Y."/>
            <person name="Liou J."/>
            <person name="Liu S."/>
            <person name="Hsing Y."/>
            <person name="Raghuvanshi S."/>
            <person name="Mohanty A."/>
            <person name="Bharti A.K."/>
            <person name="Gaur A."/>
            <person name="Gupta V."/>
            <person name="Kumar D."/>
            <person name="Ravi V."/>
            <person name="Vij S."/>
            <person name="Kapur A."/>
            <person name="Khurana P."/>
            <person name="Khurana P."/>
            <person name="Khurana J.P."/>
            <person name="Tyagi A.K."/>
            <person name="Gaikwad K."/>
            <person name="Singh A."/>
            <person name="Dalal V."/>
            <person name="Srivastava S."/>
            <person name="Dixit A."/>
            <person name="Pal A.K."/>
            <person name="Ghazi I.A."/>
            <person name="Yadav M."/>
            <person name="Pandit A."/>
            <person name="Bhargava A."/>
            <person name="Sureshbabu K."/>
            <person name="Batra K."/>
            <person name="Sharma T.R."/>
            <person name="Mohapatra T."/>
            <person name="Singh N.K."/>
            <person name="Messing J."/>
            <person name="Nelson A.B."/>
            <person name="Fuks G."/>
            <person name="Kavchok S."/>
            <person name="Keizer G."/>
            <person name="Linton E."/>
            <person name="Llaca V."/>
            <person name="Song R."/>
            <person name="Tanyolac B."/>
            <person name="Young S."/>
            <person name="Ho-Il K."/>
            <person name="Hahn J.H."/>
            <person name="Sangsakoo G."/>
            <person name="Vanavichit A."/>
            <person name="de Mattos Luiz.A.T."/>
            <person name="Zimmer P.D."/>
            <person name="Malone G."/>
            <person name="Dellagostin O."/>
            <person name="de Oliveira A.C."/>
            <person name="Bevan M."/>
            <person name="Bancroft I."/>
            <person name="Minx P."/>
            <person name="Cordum H."/>
            <person name="Wilson R."/>
            <person name="Cheng Z."/>
            <person name="Jin W."/>
            <person name="Jiang J."/>
            <person name="Leong S.A."/>
            <person name="Iwama H."/>
            <person name="Gojobori T."/>
            <person name="Itoh T."/>
            <person name="Niimura Y."/>
            <person name="Fujii Y."/>
            <person name="Habara T."/>
            <person name="Sakai H."/>
            <person name="Sato Y."/>
            <person name="Wilson G."/>
            <person name="Kumar K."/>
            <person name="McCouch S."/>
            <person name="Juretic N."/>
            <person name="Hoen D."/>
            <person name="Wright S."/>
            <person name="Bruskiewich R."/>
            <person name="Bureau T."/>
            <person name="Miyao A."/>
            <person name="Hirochika H."/>
            <person name="Nishikawa T."/>
            <person name="Kadowaki K."/>
            <person name="Sugiura M."/>
            <person name="Burr B."/>
            <person name="Sasaki T."/>
        </authorList>
    </citation>
    <scope>NUCLEOTIDE SEQUENCE [LARGE SCALE GENOMIC DNA]</scope>
    <source>
        <strain evidence="3">cv. Nipponbare</strain>
    </source>
</reference>
<name>Q5VN30_ORYSJ</name>
<feature type="region of interest" description="Disordered" evidence="1">
    <location>
        <begin position="158"/>
        <end position="184"/>
    </location>
</feature>
<organism evidence="2 3">
    <name type="scientific">Oryza sativa subsp. japonica</name>
    <name type="common">Rice</name>
    <dbReference type="NCBI Taxonomy" id="39947"/>
    <lineage>
        <taxon>Eukaryota</taxon>
        <taxon>Viridiplantae</taxon>
        <taxon>Streptophyta</taxon>
        <taxon>Embryophyta</taxon>
        <taxon>Tracheophyta</taxon>
        <taxon>Spermatophyta</taxon>
        <taxon>Magnoliopsida</taxon>
        <taxon>Liliopsida</taxon>
        <taxon>Poales</taxon>
        <taxon>Poaceae</taxon>
        <taxon>BOP clade</taxon>
        <taxon>Oryzoideae</taxon>
        <taxon>Oryzeae</taxon>
        <taxon>Oryzinae</taxon>
        <taxon>Oryza</taxon>
        <taxon>Oryza sativa</taxon>
    </lineage>
</organism>
<gene>
    <name evidence="2" type="primary">OSJNBa0015G09.15</name>
</gene>
<proteinExistence type="predicted"/>
<protein>
    <submittedName>
        <fullName evidence="2">Uncharacterized protein</fullName>
    </submittedName>
</protein>
<feature type="compositionally biased region" description="Basic and acidic residues" evidence="1">
    <location>
        <begin position="166"/>
        <end position="175"/>
    </location>
</feature>
<dbReference type="AlphaFoldDB" id="Q5VN30"/>
<sequence length="184" mass="19150">MMSADAVTLAASLAGPSLARTSEHLRRPDMPPTAPPTTSALLSVAVHAGPLGTGPATRGPPGARSAVVVIEPPPPLLLVVDELPLLVAEPPLPLIFLLVVDEPPPPPPPPLPLIFLVIGEPPSPLPLPASSARAETRPAMDATTAACARQWRINALGDALSGGRPPMDKRYRAKEYYNSGTSRQ</sequence>
<reference evidence="3" key="2">
    <citation type="journal article" date="2008" name="Nucleic Acids Res.">
        <title>The rice annotation project database (RAP-DB): 2008 update.</title>
        <authorList>
            <consortium name="The rice annotation project (RAP)"/>
        </authorList>
    </citation>
    <scope>GENOME REANNOTATION</scope>
    <source>
        <strain evidence="3">cv. Nipponbare</strain>
    </source>
</reference>
<evidence type="ECO:0000313" key="2">
    <source>
        <dbReference type="EMBL" id="BAD69145.1"/>
    </source>
</evidence>
<feature type="region of interest" description="Disordered" evidence="1">
    <location>
        <begin position="18"/>
        <end position="38"/>
    </location>
</feature>
<evidence type="ECO:0000256" key="1">
    <source>
        <dbReference type="SAM" id="MobiDB-lite"/>
    </source>
</evidence>
<evidence type="ECO:0000313" key="3">
    <source>
        <dbReference type="Proteomes" id="UP000000763"/>
    </source>
</evidence>
<dbReference type="EMBL" id="AP005763">
    <property type="protein sequence ID" value="BAD69145.1"/>
    <property type="molecule type" value="Genomic_DNA"/>
</dbReference>